<evidence type="ECO:0000313" key="9">
    <source>
        <dbReference type="Proteomes" id="UP000183255"/>
    </source>
</evidence>
<evidence type="ECO:0000256" key="2">
    <source>
        <dbReference type="ARBA" id="ARBA00022475"/>
    </source>
</evidence>
<dbReference type="EMBL" id="FNDZ01000001">
    <property type="protein sequence ID" value="SDI19479.1"/>
    <property type="molecule type" value="Genomic_DNA"/>
</dbReference>
<reference evidence="8 9" key="1">
    <citation type="submission" date="2016-10" db="EMBL/GenBank/DDBJ databases">
        <authorList>
            <person name="de Groot N.N."/>
        </authorList>
    </citation>
    <scope>NUCLEOTIDE SEQUENCE [LARGE SCALE GENOMIC DNA]</scope>
    <source>
        <strain evidence="8 9">CGMCC 1.5058</strain>
    </source>
</reference>
<keyword evidence="3 7" id="KW-0812">Transmembrane</keyword>
<feature type="compositionally biased region" description="Basic and acidic residues" evidence="6">
    <location>
        <begin position="306"/>
        <end position="319"/>
    </location>
</feature>
<dbReference type="RefSeq" id="WP_031574625.1">
    <property type="nucleotide sequence ID" value="NZ_DAMANS010000016.1"/>
</dbReference>
<evidence type="ECO:0000313" key="8">
    <source>
        <dbReference type="EMBL" id="SDI19479.1"/>
    </source>
</evidence>
<feature type="compositionally biased region" description="Basic and acidic residues" evidence="6">
    <location>
        <begin position="288"/>
        <end position="297"/>
    </location>
</feature>
<feature type="transmembrane region" description="Helical" evidence="7">
    <location>
        <begin position="245"/>
        <end position="267"/>
    </location>
</feature>
<feature type="region of interest" description="Disordered" evidence="6">
    <location>
        <begin position="288"/>
        <end position="327"/>
    </location>
</feature>
<sequence length="327" mass="37284">MKKAIDFILGFIKKVGEDESMVYAYRLTYGLLLSIFPFLIFLLSVIAYLGLDAGYILNLMENSLPKEIYEIISGPVLDLVLVQRGSLLTASIFAAVYTASGGFRAFMIAMNRAMDFKEDRNIIKKYVVSFLWVVQLAFAILVALVGIVFGRTILNIISSYFPHFPTEGFITLIRILLPVGLILGILILAYMFIPVKSIRFKYAYPGAVFSTLVWILVTLGFQYYINNFANYSRFYGTLGAVIGLLLWLLLTSSIMVLGAELNAYLILYRKVERPYLRSIRDWRRSERIKDPEKKEEVQEPVPLSRTEGKFQKLKNHLESSEENEAND</sequence>
<dbReference type="PANTHER" id="PTHR30213">
    <property type="entry name" value="INNER MEMBRANE PROTEIN YHJD"/>
    <property type="match status" value="1"/>
</dbReference>
<dbReference type="InterPro" id="IPR017039">
    <property type="entry name" value="Virul_fac_BrkB"/>
</dbReference>
<organism evidence="8 9">
    <name type="scientific">Proteiniclasticum ruminis</name>
    <dbReference type="NCBI Taxonomy" id="398199"/>
    <lineage>
        <taxon>Bacteria</taxon>
        <taxon>Bacillati</taxon>
        <taxon>Bacillota</taxon>
        <taxon>Clostridia</taxon>
        <taxon>Eubacteriales</taxon>
        <taxon>Clostridiaceae</taxon>
        <taxon>Proteiniclasticum</taxon>
    </lineage>
</organism>
<comment type="subcellular location">
    <subcellularLocation>
        <location evidence="1">Cell membrane</location>
        <topology evidence="1">Multi-pass membrane protein</topology>
    </subcellularLocation>
</comment>
<feature type="transmembrane region" description="Helical" evidence="7">
    <location>
        <begin position="29"/>
        <end position="51"/>
    </location>
</feature>
<feature type="transmembrane region" description="Helical" evidence="7">
    <location>
        <begin position="126"/>
        <end position="149"/>
    </location>
</feature>
<proteinExistence type="predicted"/>
<evidence type="ECO:0000256" key="5">
    <source>
        <dbReference type="ARBA" id="ARBA00023136"/>
    </source>
</evidence>
<keyword evidence="4 7" id="KW-1133">Transmembrane helix</keyword>
<evidence type="ECO:0000256" key="7">
    <source>
        <dbReference type="SAM" id="Phobius"/>
    </source>
</evidence>
<protein>
    <submittedName>
        <fullName evidence="8">Membrane protein</fullName>
    </submittedName>
</protein>
<keyword evidence="5 7" id="KW-0472">Membrane</keyword>
<evidence type="ECO:0000256" key="6">
    <source>
        <dbReference type="SAM" id="MobiDB-lite"/>
    </source>
</evidence>
<dbReference type="Pfam" id="PF03631">
    <property type="entry name" value="Virul_fac_BrkB"/>
    <property type="match status" value="1"/>
</dbReference>
<dbReference type="Proteomes" id="UP000183255">
    <property type="component" value="Unassembled WGS sequence"/>
</dbReference>
<feature type="transmembrane region" description="Helical" evidence="7">
    <location>
        <begin position="202"/>
        <end position="225"/>
    </location>
</feature>
<keyword evidence="2" id="KW-1003">Cell membrane</keyword>
<evidence type="ECO:0000256" key="4">
    <source>
        <dbReference type="ARBA" id="ARBA00022989"/>
    </source>
</evidence>
<name>A0A1G8IKH3_9CLOT</name>
<feature type="transmembrane region" description="Helical" evidence="7">
    <location>
        <begin position="87"/>
        <end position="106"/>
    </location>
</feature>
<gene>
    <name evidence="8" type="ORF">SAMN05421804_101915</name>
</gene>
<evidence type="ECO:0000256" key="3">
    <source>
        <dbReference type="ARBA" id="ARBA00022692"/>
    </source>
</evidence>
<dbReference type="NCBIfam" id="TIGR00765">
    <property type="entry name" value="yihY_not_rbn"/>
    <property type="match status" value="1"/>
</dbReference>
<accession>A0A1G8IKH3</accession>
<dbReference type="PANTHER" id="PTHR30213:SF0">
    <property type="entry name" value="UPF0761 MEMBRANE PROTEIN YIHY"/>
    <property type="match status" value="1"/>
</dbReference>
<evidence type="ECO:0000256" key="1">
    <source>
        <dbReference type="ARBA" id="ARBA00004651"/>
    </source>
</evidence>
<dbReference type="GO" id="GO:0005886">
    <property type="term" value="C:plasma membrane"/>
    <property type="evidence" value="ECO:0007669"/>
    <property type="project" value="UniProtKB-SubCell"/>
</dbReference>
<dbReference type="AlphaFoldDB" id="A0A1G8IKH3"/>
<feature type="transmembrane region" description="Helical" evidence="7">
    <location>
        <begin position="169"/>
        <end position="190"/>
    </location>
</feature>
<dbReference type="PIRSF" id="PIRSF035875">
    <property type="entry name" value="RNase_BN"/>
    <property type="match status" value="1"/>
</dbReference>